<dbReference type="SUPFAM" id="SSF48403">
    <property type="entry name" value="Ankyrin repeat"/>
    <property type="match status" value="1"/>
</dbReference>
<proteinExistence type="predicted"/>
<dbReference type="PROSITE" id="PS50234">
    <property type="entry name" value="VWFA"/>
    <property type="match status" value="1"/>
</dbReference>
<dbReference type="InterPro" id="IPR036465">
    <property type="entry name" value="vWFA_dom_sf"/>
</dbReference>
<dbReference type="AlphaFoldDB" id="A0A3M7C8L5"/>
<feature type="compositionally biased region" description="Pro residues" evidence="1">
    <location>
        <begin position="688"/>
        <end position="747"/>
    </location>
</feature>
<comment type="caution">
    <text evidence="3">The sequence shown here is derived from an EMBL/GenBank/DDBJ whole genome shotgun (WGS) entry which is preliminary data.</text>
</comment>
<dbReference type="SUPFAM" id="SSF53300">
    <property type="entry name" value="vWA-like"/>
    <property type="match status" value="1"/>
</dbReference>
<feature type="region of interest" description="Disordered" evidence="1">
    <location>
        <begin position="675"/>
        <end position="780"/>
    </location>
</feature>
<organism evidence="3 4">
    <name type="scientific">Hortaea werneckii</name>
    <name type="common">Black yeast</name>
    <name type="synonym">Cladosporium werneckii</name>
    <dbReference type="NCBI Taxonomy" id="91943"/>
    <lineage>
        <taxon>Eukaryota</taxon>
        <taxon>Fungi</taxon>
        <taxon>Dikarya</taxon>
        <taxon>Ascomycota</taxon>
        <taxon>Pezizomycotina</taxon>
        <taxon>Dothideomycetes</taxon>
        <taxon>Dothideomycetidae</taxon>
        <taxon>Mycosphaerellales</taxon>
        <taxon>Teratosphaeriaceae</taxon>
        <taxon>Hortaea</taxon>
    </lineage>
</organism>
<dbReference type="InterPro" id="IPR019303">
    <property type="entry name" value="vWA_TerF_C"/>
</dbReference>
<gene>
    <name evidence="3" type="ORF">D0863_15477</name>
</gene>
<protein>
    <recommendedName>
        <fullName evidence="2">VWFA domain-containing protein</fullName>
    </recommendedName>
</protein>
<evidence type="ECO:0000313" key="4">
    <source>
        <dbReference type="Proteomes" id="UP000269276"/>
    </source>
</evidence>
<reference evidence="3 4" key="1">
    <citation type="journal article" date="2018" name="BMC Genomics">
        <title>Genomic evidence for intraspecific hybridization in a clonal and extremely halotolerant yeast.</title>
        <authorList>
            <person name="Gostincar C."/>
            <person name="Stajich J.E."/>
            <person name="Zupancic J."/>
            <person name="Zalar P."/>
            <person name="Gunde-Cimerman N."/>
        </authorList>
    </citation>
    <scope>NUCLEOTIDE SEQUENCE [LARGE SCALE GENOMIC DNA]</scope>
    <source>
        <strain evidence="3 4">EXF-2682</strain>
    </source>
</reference>
<dbReference type="Proteomes" id="UP000269276">
    <property type="component" value="Unassembled WGS sequence"/>
</dbReference>
<dbReference type="OrthoDB" id="2142040at2759"/>
<feature type="compositionally biased region" description="Pro residues" evidence="1">
    <location>
        <begin position="346"/>
        <end position="386"/>
    </location>
</feature>
<dbReference type="InterPro" id="IPR036770">
    <property type="entry name" value="Ankyrin_rpt-contain_sf"/>
</dbReference>
<name>A0A3M7C8L5_HORWE</name>
<dbReference type="PANTHER" id="PTHR34706">
    <property type="entry name" value="SLR1338 PROTEIN"/>
    <property type="match status" value="1"/>
</dbReference>
<evidence type="ECO:0000256" key="1">
    <source>
        <dbReference type="SAM" id="MobiDB-lite"/>
    </source>
</evidence>
<feature type="domain" description="VWFA" evidence="2">
    <location>
        <begin position="459"/>
        <end position="660"/>
    </location>
</feature>
<dbReference type="EMBL" id="QWIP01001232">
    <property type="protein sequence ID" value="RMY48076.1"/>
    <property type="molecule type" value="Genomic_DNA"/>
</dbReference>
<dbReference type="Gene3D" id="1.25.40.20">
    <property type="entry name" value="Ankyrin repeat-containing domain"/>
    <property type="match status" value="1"/>
</dbReference>
<dbReference type="PANTHER" id="PTHR34706:SF2">
    <property type="entry name" value="RFEF"/>
    <property type="match status" value="1"/>
</dbReference>
<feature type="region of interest" description="Disordered" evidence="1">
    <location>
        <begin position="216"/>
        <end position="254"/>
    </location>
</feature>
<dbReference type="Pfam" id="PF10138">
    <property type="entry name" value="vWA-TerF-like"/>
    <property type="match status" value="1"/>
</dbReference>
<evidence type="ECO:0000313" key="3">
    <source>
        <dbReference type="EMBL" id="RMY48076.1"/>
    </source>
</evidence>
<evidence type="ECO:0000259" key="2">
    <source>
        <dbReference type="PROSITE" id="PS50234"/>
    </source>
</evidence>
<feature type="region of interest" description="Disordered" evidence="1">
    <location>
        <begin position="341"/>
        <end position="393"/>
    </location>
</feature>
<dbReference type="InterPro" id="IPR002035">
    <property type="entry name" value="VWF_A"/>
</dbReference>
<sequence length="780" mass="83916">MVLHLLHLRAPDIDARDNIGRTPLAWACLCTKADFIEAQDTTIEARSLREEMYPDAGIDDMYNHTRPDSDAFPVAVAFLLDAGANPHIVDKAGHSPLDHANAMLDLATRRLACALEVLRTNWDPEIKETHLPLPCGRWEGLFDSLELHYVDGIVVDYIDLDLVHPVRALRHIIELLKSKGAGSSNAYAADPSACFASKLAAAQGGAVAVANYSQQQQQAGPGAPPPGGQQAGGYPGKPSYQAYPGGAAPRRWPPAAPVRPTLQLYSLDILLNKAINLQRLDIQDRRLRHLHIALTRNQAVPISRVPIRSHQGHTDSLLGRKLSHPIPASNHPTDRVLLVDMAMFGGPPPGPPPQQGGYGQPPPGQYAAPPPGPPPGQQYGGGPPPMGGIRPGDIQGYQRQLEQAVQEKGLAAFYGPGTPGASRLPQIAAKAAESVQSLCHDWRIQQEIATDIVRLSLYDVVIFIDDSGSMSFEENGERIKDLELILQRVAHAATLFDDDGIEIRFMNDNMLSPDMLSHIRSKQQIDQIMQNKRYKGLTPFGTELRKKVIDPILVDKMRRGMEKPLLIISITDGQPAGESPNALMDTVRYAVDEARRSRYGQGAVAFQFAQVGNDQKATEFLAKLDNDPMVGREVDCTSNYENESAEMARAQPPVDLTPDLWMVKLILGAIDPSYDTKDEKANMAPGAGMPPPQHGGYGGPPPGQYGAPPPGPPPGQYGGPPPGQYGGPPPGQYGGPPPGQYGVPPPGQYGQGPPGGYNRPPPGPPGQGGYGAPPPGPPRY</sequence>
<accession>A0A3M7C8L5</accession>